<evidence type="ECO:0000256" key="2">
    <source>
        <dbReference type="ARBA" id="ARBA00022448"/>
    </source>
</evidence>
<dbReference type="PANTHER" id="PTHR43227">
    <property type="entry name" value="BLL4140 PROTEIN"/>
    <property type="match status" value="1"/>
</dbReference>
<feature type="transmembrane region" description="Helical" evidence="7">
    <location>
        <begin position="106"/>
        <end position="126"/>
    </location>
</feature>
<sequence>MKKHWQFYLIVALPVLYIIIFKYLPIVGMQMAFRDYNVRDGLWGSDWVGMQYFISFFNSPIFWDIVGNTLAISIATLIFTFPTPIILAIIVNEIRDGAFKKLSQTITLAPHFISVIVMAGMIILFLNPTNGMFSRFFELFGMDPVNFLASATSFKFVYALSEVWQNTGYASIIYLAALAGINPELYEAARMDGASRLKKIIHIDIPGIALVITILLILQIGELTAIGFEKILLLQNPINLPGSQVIATYVYQVGLVNANYSFGTAIGLFNSVVNFILLISVNWIARRFSGNSLW</sequence>
<keyword evidence="6 7" id="KW-0472">Membrane</keyword>
<dbReference type="OrthoDB" id="9785836at2"/>
<dbReference type="PROSITE" id="PS50928">
    <property type="entry name" value="ABC_TM1"/>
    <property type="match status" value="1"/>
</dbReference>
<organism evidence="9 10">
    <name type="scientific">Paenibacillus psychroresistens</name>
    <dbReference type="NCBI Taxonomy" id="1778678"/>
    <lineage>
        <taxon>Bacteria</taxon>
        <taxon>Bacillati</taxon>
        <taxon>Bacillota</taxon>
        <taxon>Bacilli</taxon>
        <taxon>Bacillales</taxon>
        <taxon>Paenibacillaceae</taxon>
        <taxon>Paenibacillus</taxon>
    </lineage>
</organism>
<evidence type="ECO:0000256" key="6">
    <source>
        <dbReference type="ARBA" id="ARBA00023136"/>
    </source>
</evidence>
<dbReference type="AlphaFoldDB" id="A0A6B8RWL1"/>
<evidence type="ECO:0000259" key="8">
    <source>
        <dbReference type="PROSITE" id="PS50928"/>
    </source>
</evidence>
<dbReference type="InterPro" id="IPR000515">
    <property type="entry name" value="MetI-like"/>
</dbReference>
<proteinExistence type="inferred from homology"/>
<reference evidence="10" key="1">
    <citation type="submission" date="2018-11" db="EMBL/GenBank/DDBJ databases">
        <title>Complete genome sequence of Paenibacillus sp. ML311-T8.</title>
        <authorList>
            <person name="Nam Y.-D."/>
            <person name="Kang J."/>
            <person name="Chung W.-H."/>
            <person name="Park Y.S."/>
        </authorList>
    </citation>
    <scope>NUCLEOTIDE SEQUENCE [LARGE SCALE GENOMIC DNA]</scope>
    <source>
        <strain evidence="10">ML311-T8</strain>
    </source>
</reference>
<evidence type="ECO:0000256" key="3">
    <source>
        <dbReference type="ARBA" id="ARBA00022475"/>
    </source>
</evidence>
<dbReference type="InterPro" id="IPR050809">
    <property type="entry name" value="UgpAE/MalFG_permease"/>
</dbReference>
<feature type="transmembrane region" description="Helical" evidence="7">
    <location>
        <begin position="7"/>
        <end position="26"/>
    </location>
</feature>
<gene>
    <name evidence="9" type="ORF">EHS13_10125</name>
</gene>
<feature type="transmembrane region" description="Helical" evidence="7">
    <location>
        <begin position="168"/>
        <end position="186"/>
    </location>
</feature>
<evidence type="ECO:0000256" key="5">
    <source>
        <dbReference type="ARBA" id="ARBA00022989"/>
    </source>
</evidence>
<dbReference type="InterPro" id="IPR035906">
    <property type="entry name" value="MetI-like_sf"/>
</dbReference>
<dbReference type="PANTHER" id="PTHR43227:SF11">
    <property type="entry name" value="BLL4140 PROTEIN"/>
    <property type="match status" value="1"/>
</dbReference>
<dbReference type="SUPFAM" id="SSF161098">
    <property type="entry name" value="MetI-like"/>
    <property type="match status" value="1"/>
</dbReference>
<dbReference type="KEGG" id="ppsc:EHS13_10125"/>
<feature type="domain" description="ABC transmembrane type-1" evidence="8">
    <location>
        <begin position="66"/>
        <end position="281"/>
    </location>
</feature>
<name>A0A6B8RWL1_9BACL</name>
<evidence type="ECO:0000256" key="4">
    <source>
        <dbReference type="ARBA" id="ARBA00022692"/>
    </source>
</evidence>
<keyword evidence="4 7" id="KW-0812">Transmembrane</keyword>
<accession>A0A6B8RWL1</accession>
<dbReference type="Gene3D" id="1.10.3720.10">
    <property type="entry name" value="MetI-like"/>
    <property type="match status" value="1"/>
</dbReference>
<evidence type="ECO:0000313" key="9">
    <source>
        <dbReference type="EMBL" id="QGR00026.1"/>
    </source>
</evidence>
<keyword evidence="5 7" id="KW-1133">Transmembrane helix</keyword>
<feature type="transmembrane region" description="Helical" evidence="7">
    <location>
        <begin position="260"/>
        <end position="285"/>
    </location>
</feature>
<dbReference type="GO" id="GO:0005886">
    <property type="term" value="C:plasma membrane"/>
    <property type="evidence" value="ECO:0007669"/>
    <property type="project" value="UniProtKB-SubCell"/>
</dbReference>
<dbReference type="Pfam" id="PF00528">
    <property type="entry name" value="BPD_transp_1"/>
    <property type="match status" value="1"/>
</dbReference>
<keyword evidence="2 7" id="KW-0813">Transport</keyword>
<comment type="similarity">
    <text evidence="7">Belongs to the binding-protein-dependent transport system permease family.</text>
</comment>
<evidence type="ECO:0000256" key="7">
    <source>
        <dbReference type="RuleBase" id="RU363032"/>
    </source>
</evidence>
<feature type="transmembrane region" description="Helical" evidence="7">
    <location>
        <begin position="207"/>
        <end position="228"/>
    </location>
</feature>
<dbReference type="EMBL" id="CP034235">
    <property type="protein sequence ID" value="QGR00026.1"/>
    <property type="molecule type" value="Genomic_DNA"/>
</dbReference>
<comment type="subcellular location">
    <subcellularLocation>
        <location evidence="1 7">Cell membrane</location>
        <topology evidence="1 7">Multi-pass membrane protein</topology>
    </subcellularLocation>
</comment>
<dbReference type="GO" id="GO:0055085">
    <property type="term" value="P:transmembrane transport"/>
    <property type="evidence" value="ECO:0007669"/>
    <property type="project" value="InterPro"/>
</dbReference>
<dbReference type="Proteomes" id="UP000426246">
    <property type="component" value="Chromosome"/>
</dbReference>
<keyword evidence="10" id="KW-1185">Reference proteome</keyword>
<feature type="transmembrane region" description="Helical" evidence="7">
    <location>
        <begin position="70"/>
        <end position="94"/>
    </location>
</feature>
<keyword evidence="3" id="KW-1003">Cell membrane</keyword>
<protein>
    <submittedName>
        <fullName evidence="9">Sugar ABC transporter permease</fullName>
    </submittedName>
</protein>
<dbReference type="CDD" id="cd06261">
    <property type="entry name" value="TM_PBP2"/>
    <property type="match status" value="1"/>
</dbReference>
<evidence type="ECO:0000313" key="10">
    <source>
        <dbReference type="Proteomes" id="UP000426246"/>
    </source>
</evidence>
<evidence type="ECO:0000256" key="1">
    <source>
        <dbReference type="ARBA" id="ARBA00004651"/>
    </source>
</evidence>